<keyword evidence="1" id="KW-1133">Transmembrane helix</keyword>
<feature type="transmembrane region" description="Helical" evidence="1">
    <location>
        <begin position="53"/>
        <end position="76"/>
    </location>
</feature>
<evidence type="ECO:0000313" key="3">
    <source>
        <dbReference type="Proteomes" id="UP000029622"/>
    </source>
</evidence>
<dbReference type="STRING" id="1156417.Y919_11770"/>
<evidence type="ECO:0000256" key="1">
    <source>
        <dbReference type="SAM" id="Phobius"/>
    </source>
</evidence>
<organism evidence="2 3">
    <name type="scientific">Caloranaerobacter azorensis H53214</name>
    <dbReference type="NCBI Taxonomy" id="1156417"/>
    <lineage>
        <taxon>Bacteria</taxon>
        <taxon>Bacillati</taxon>
        <taxon>Bacillota</taxon>
        <taxon>Tissierellia</taxon>
        <taxon>Tissierellales</taxon>
        <taxon>Thermohalobacteraceae</taxon>
        <taxon>Caloranaerobacter</taxon>
    </lineage>
</organism>
<dbReference type="AlphaFoldDB" id="A0A096BEA5"/>
<sequence length="82" mass="9597">MVKNSILRVVFFLLGDKYYDTKLRWLYYFFSVSLVIFFLQGLYNSIIGHNIMIFLKATLAVAILCLLCRILLIFIVKINGIK</sequence>
<evidence type="ECO:0000313" key="2">
    <source>
        <dbReference type="EMBL" id="KGG79485.1"/>
    </source>
</evidence>
<dbReference type="Proteomes" id="UP000029622">
    <property type="component" value="Unassembled WGS sequence"/>
</dbReference>
<protein>
    <submittedName>
        <fullName evidence="2">Uncharacterized protein</fullName>
    </submittedName>
</protein>
<comment type="caution">
    <text evidence="2">The sequence shown here is derived from an EMBL/GenBank/DDBJ whole genome shotgun (WGS) entry which is preliminary data.</text>
</comment>
<accession>A0A096BEA5</accession>
<proteinExistence type="predicted"/>
<reference evidence="2 3" key="1">
    <citation type="submission" date="2013-12" db="EMBL/GenBank/DDBJ databases">
        <title>Draft genome sequence of Caloranaerobacter sp. H53214.</title>
        <authorList>
            <person name="Jiang L.J."/>
            <person name="Shao Z.Z."/>
            <person name="Long M.N."/>
        </authorList>
    </citation>
    <scope>NUCLEOTIDE SEQUENCE [LARGE SCALE GENOMIC DNA]</scope>
    <source>
        <strain evidence="2 3">H53214</strain>
    </source>
</reference>
<feature type="transmembrane region" description="Helical" evidence="1">
    <location>
        <begin position="25"/>
        <end position="47"/>
    </location>
</feature>
<dbReference type="EMBL" id="AZTB01000098">
    <property type="protein sequence ID" value="KGG79485.1"/>
    <property type="molecule type" value="Genomic_DNA"/>
</dbReference>
<dbReference type="RefSeq" id="WP_035165054.1">
    <property type="nucleotide sequence ID" value="NZ_AZTB01000098.1"/>
</dbReference>
<name>A0A096BEA5_9FIRM</name>
<gene>
    <name evidence="2" type="ORF">Y919_11770</name>
</gene>
<keyword evidence="1" id="KW-0472">Membrane</keyword>
<keyword evidence="1" id="KW-0812">Transmembrane</keyword>